<dbReference type="Proteomes" id="UP000032946">
    <property type="component" value="Chromosome"/>
</dbReference>
<evidence type="ECO:0000259" key="1">
    <source>
        <dbReference type="Pfam" id="PF00149"/>
    </source>
</evidence>
<sequence length="240" mass="27660">MFMRILAIGDIHGCSKAFDTLIDMVSIQPDDRVITLGDYVDRGPDSKGVIDRLIYLYNQGQLIPLRGNHEIMMLAARSHPNSLDTWKICGGQQTILSYQNSSRKKPKINHILPEHWEFVEQTCLDYWEEETHFFVHANVAPNIPLSKQSNDHLFWEKFYSAKPHYSGKIMVCGHTSQKSGKPVNFGYAICLDTRVYSPKGWLTCLDINTGKIWQANQQGKRRESWINEFLSSPRHFNYAP</sequence>
<dbReference type="CDD" id="cd00144">
    <property type="entry name" value="MPP_PPP_family"/>
    <property type="match status" value="1"/>
</dbReference>
<dbReference type="InterPro" id="IPR050126">
    <property type="entry name" value="Ap4A_hydrolase"/>
</dbReference>
<dbReference type="GO" id="GO:0110154">
    <property type="term" value="P:RNA decapping"/>
    <property type="evidence" value="ECO:0007669"/>
    <property type="project" value="TreeGrafter"/>
</dbReference>
<dbReference type="AlphaFoldDB" id="A0A9P1NYI0"/>
<dbReference type="EMBL" id="FO818640">
    <property type="protein sequence ID" value="CDM94749.1"/>
    <property type="molecule type" value="Genomic_DNA"/>
</dbReference>
<keyword evidence="3" id="KW-1185">Reference proteome</keyword>
<gene>
    <name evidence="2" type="ORF">ARTHRO_30013</name>
</gene>
<dbReference type="InterPro" id="IPR004843">
    <property type="entry name" value="Calcineurin-like_PHP"/>
</dbReference>
<evidence type="ECO:0000313" key="2">
    <source>
        <dbReference type="EMBL" id="CDM94749.1"/>
    </source>
</evidence>
<name>A0A9P1NYI0_9CYAN</name>
<dbReference type="GO" id="GO:0008803">
    <property type="term" value="F:bis(5'-nucleosyl)-tetraphosphatase (symmetrical) activity"/>
    <property type="evidence" value="ECO:0007669"/>
    <property type="project" value="TreeGrafter"/>
</dbReference>
<organism evidence="2 3">
    <name type="scientific">Limnospira indica PCC 8005</name>
    <dbReference type="NCBI Taxonomy" id="376219"/>
    <lineage>
        <taxon>Bacteria</taxon>
        <taxon>Bacillati</taxon>
        <taxon>Cyanobacteriota</taxon>
        <taxon>Cyanophyceae</taxon>
        <taxon>Oscillatoriophycideae</taxon>
        <taxon>Oscillatoriales</taxon>
        <taxon>Sirenicapillariaceae</taxon>
        <taxon>Limnospira</taxon>
    </lineage>
</organism>
<evidence type="ECO:0000313" key="3">
    <source>
        <dbReference type="Proteomes" id="UP000032946"/>
    </source>
</evidence>
<dbReference type="SUPFAM" id="SSF56300">
    <property type="entry name" value="Metallo-dependent phosphatases"/>
    <property type="match status" value="1"/>
</dbReference>
<reference evidence="2 3" key="1">
    <citation type="submission" date="2014-02" db="EMBL/GenBank/DDBJ databases">
        <authorList>
            <person name="Genoscope - CEA"/>
        </authorList>
    </citation>
    <scope>NUCLEOTIDE SEQUENCE [LARGE SCALE GENOMIC DNA]</scope>
    <source>
        <strain evidence="2 3">PCC 8005</strain>
    </source>
</reference>
<dbReference type="InterPro" id="IPR029052">
    <property type="entry name" value="Metallo-depent_PP-like"/>
</dbReference>
<dbReference type="RefSeq" id="WP_008050361.1">
    <property type="nucleotide sequence ID" value="NZ_FO818640.1"/>
</dbReference>
<dbReference type="PANTHER" id="PTHR42850:SF4">
    <property type="entry name" value="ZINC-DEPENDENT ENDOPOLYPHOSPHATASE"/>
    <property type="match status" value="1"/>
</dbReference>
<dbReference type="Gene3D" id="3.60.21.10">
    <property type="match status" value="1"/>
</dbReference>
<dbReference type="Pfam" id="PF00149">
    <property type="entry name" value="Metallophos"/>
    <property type="match status" value="1"/>
</dbReference>
<accession>A0A9P1NYI0</accession>
<dbReference type="PANTHER" id="PTHR42850">
    <property type="entry name" value="METALLOPHOSPHOESTERASE"/>
    <property type="match status" value="1"/>
</dbReference>
<proteinExistence type="predicted"/>
<feature type="domain" description="Calcineurin-like phosphoesterase" evidence="1">
    <location>
        <begin position="3"/>
        <end position="187"/>
    </location>
</feature>
<dbReference type="GO" id="GO:0016791">
    <property type="term" value="F:phosphatase activity"/>
    <property type="evidence" value="ECO:0007669"/>
    <property type="project" value="TreeGrafter"/>
</dbReference>
<protein>
    <submittedName>
        <fullName evidence="2">PPP/PP1, 2A, 2B-type Ser/thr protein phosphatase</fullName>
    </submittedName>
</protein>
<dbReference type="GO" id="GO:0005737">
    <property type="term" value="C:cytoplasm"/>
    <property type="evidence" value="ECO:0007669"/>
    <property type="project" value="TreeGrafter"/>
</dbReference>